<keyword evidence="2" id="KW-1185">Reference proteome</keyword>
<reference evidence="1 2" key="1">
    <citation type="submission" date="2018-05" db="EMBL/GenBank/DDBJ databases">
        <title>Genomic Encyclopedia of Type Strains, Phase IV (KMG-V): Genome sequencing to study the core and pangenomes of soil and plant-associated prokaryotes.</title>
        <authorList>
            <person name="Whitman W."/>
        </authorList>
    </citation>
    <scope>NUCLEOTIDE SEQUENCE [LARGE SCALE GENOMIC DNA]</scope>
    <source>
        <strain evidence="1 2">SCZa-39</strain>
    </source>
</reference>
<evidence type="ECO:0000313" key="2">
    <source>
        <dbReference type="Proteomes" id="UP000245712"/>
    </source>
</evidence>
<evidence type="ECO:0000313" key="1">
    <source>
        <dbReference type="EMBL" id="PVX61031.1"/>
    </source>
</evidence>
<protein>
    <submittedName>
        <fullName evidence="1">Uncharacterized protein</fullName>
    </submittedName>
</protein>
<dbReference type="EMBL" id="QEOB01000046">
    <property type="protein sequence ID" value="PVX61031.1"/>
    <property type="molecule type" value="Genomic_DNA"/>
</dbReference>
<name>A0ABX5K671_9BURK</name>
<comment type="caution">
    <text evidence="1">The sequence shown here is derived from an EMBL/GenBank/DDBJ whole genome shotgun (WGS) entry which is preliminary data.</text>
</comment>
<accession>A0ABX5K671</accession>
<dbReference type="Proteomes" id="UP000245712">
    <property type="component" value="Unassembled WGS sequence"/>
</dbReference>
<organism evidence="1 2">
    <name type="scientific">Paraburkholderia unamae</name>
    <dbReference type="NCBI Taxonomy" id="219649"/>
    <lineage>
        <taxon>Bacteria</taxon>
        <taxon>Pseudomonadati</taxon>
        <taxon>Pseudomonadota</taxon>
        <taxon>Betaproteobacteria</taxon>
        <taxon>Burkholderiales</taxon>
        <taxon>Burkholderiaceae</taxon>
        <taxon>Paraburkholderia</taxon>
    </lineage>
</organism>
<sequence>MRTSCPDLKSLLNIFRFAPGEVRKVLDGNG</sequence>
<gene>
    <name evidence="1" type="ORF">C7402_1469</name>
</gene>
<proteinExistence type="predicted"/>